<proteinExistence type="inferred from homology"/>
<dbReference type="AlphaFoldDB" id="X6LEX6"/>
<feature type="compositionally biased region" description="Acidic residues" evidence="3">
    <location>
        <begin position="13"/>
        <end position="23"/>
    </location>
</feature>
<dbReference type="Gene3D" id="3.30.2350.10">
    <property type="entry name" value="Pseudouridine synthase"/>
    <property type="match status" value="1"/>
</dbReference>
<feature type="non-terminal residue" evidence="4">
    <location>
        <position position="156"/>
    </location>
</feature>
<organism evidence="4 5">
    <name type="scientific">Reticulomyxa filosa</name>
    <dbReference type="NCBI Taxonomy" id="46433"/>
    <lineage>
        <taxon>Eukaryota</taxon>
        <taxon>Sar</taxon>
        <taxon>Rhizaria</taxon>
        <taxon>Retaria</taxon>
        <taxon>Foraminifera</taxon>
        <taxon>Monothalamids</taxon>
        <taxon>Reticulomyxidae</taxon>
        <taxon>Reticulomyxa</taxon>
    </lineage>
</organism>
<protein>
    <submittedName>
        <fullName evidence="4">Pseudouridine synthase</fullName>
    </submittedName>
</protein>
<dbReference type="GO" id="GO:0000455">
    <property type="term" value="P:enzyme-directed rRNA pseudouridine synthesis"/>
    <property type="evidence" value="ECO:0007669"/>
    <property type="project" value="TreeGrafter"/>
</dbReference>
<dbReference type="InterPro" id="IPR020103">
    <property type="entry name" value="PsdUridine_synth_cat_dom_sf"/>
</dbReference>
<accession>X6LEX6</accession>
<evidence type="ECO:0000256" key="1">
    <source>
        <dbReference type="ARBA" id="ARBA00010876"/>
    </source>
</evidence>
<dbReference type="PANTHER" id="PTHR21600:SF81">
    <property type="entry name" value="21S RRNA PSEUDOURIDINE(2819) SYNTHASE"/>
    <property type="match status" value="1"/>
</dbReference>
<dbReference type="Proteomes" id="UP000023152">
    <property type="component" value="Unassembled WGS sequence"/>
</dbReference>
<dbReference type="EMBL" id="ASPP01040736">
    <property type="protein sequence ID" value="ETO00548.1"/>
    <property type="molecule type" value="Genomic_DNA"/>
</dbReference>
<reference evidence="4 5" key="1">
    <citation type="journal article" date="2013" name="Curr. Biol.">
        <title>The Genome of the Foraminiferan Reticulomyxa filosa.</title>
        <authorList>
            <person name="Glockner G."/>
            <person name="Hulsmann N."/>
            <person name="Schleicher M."/>
            <person name="Noegel A.A."/>
            <person name="Eichinger L."/>
            <person name="Gallinger C."/>
            <person name="Pawlowski J."/>
            <person name="Sierra R."/>
            <person name="Euteneuer U."/>
            <person name="Pillet L."/>
            <person name="Moustafa A."/>
            <person name="Platzer M."/>
            <person name="Groth M."/>
            <person name="Szafranski K."/>
            <person name="Schliwa M."/>
        </authorList>
    </citation>
    <scope>NUCLEOTIDE SEQUENCE [LARGE SCALE GENOMIC DNA]</scope>
</reference>
<dbReference type="GO" id="GO:0003723">
    <property type="term" value="F:RNA binding"/>
    <property type="evidence" value="ECO:0007669"/>
    <property type="project" value="InterPro"/>
</dbReference>
<comment type="similarity">
    <text evidence="1">Belongs to the pseudouridine synthase RluA family.</text>
</comment>
<evidence type="ECO:0000256" key="3">
    <source>
        <dbReference type="SAM" id="MobiDB-lite"/>
    </source>
</evidence>
<evidence type="ECO:0000256" key="2">
    <source>
        <dbReference type="ARBA" id="ARBA00023235"/>
    </source>
</evidence>
<dbReference type="GO" id="GO:0009982">
    <property type="term" value="F:pseudouridine synthase activity"/>
    <property type="evidence" value="ECO:0007669"/>
    <property type="project" value="InterPro"/>
</dbReference>
<dbReference type="PANTHER" id="PTHR21600">
    <property type="entry name" value="MITOCHONDRIAL RNA PSEUDOURIDINE SYNTHASE"/>
    <property type="match status" value="1"/>
</dbReference>
<dbReference type="InterPro" id="IPR050188">
    <property type="entry name" value="RluA_PseudoU_synthase"/>
</dbReference>
<feature type="compositionally biased region" description="Low complexity" evidence="3">
    <location>
        <begin position="24"/>
        <end position="34"/>
    </location>
</feature>
<keyword evidence="5" id="KW-1185">Reference proteome</keyword>
<keyword evidence="2" id="KW-0413">Isomerase</keyword>
<comment type="caution">
    <text evidence="4">The sequence shown here is derived from an EMBL/GenBank/DDBJ whole genome shotgun (WGS) entry which is preliminary data.</text>
</comment>
<name>X6LEX6_RETFI</name>
<feature type="region of interest" description="Disordered" evidence="3">
    <location>
        <begin position="1"/>
        <end position="35"/>
    </location>
</feature>
<gene>
    <name evidence="4" type="ORF">RFI_36892</name>
</gene>
<dbReference type="SUPFAM" id="SSF55120">
    <property type="entry name" value="Pseudouridine synthase"/>
    <property type="match status" value="1"/>
</dbReference>
<dbReference type="OrthoDB" id="206519at2759"/>
<sequence>MGKLSGVKYDVRNDDEEEDDNETENQTSETNKSTKISAARVLSISQNNSTDGTTKKHSLCFKYAKLKYEVLDTFEYSGQNYSILKIQTFSGRKHQIRAQLSYEKFPIVGDTTYRCSLPFLANKDCEKFTESLNIKSKPSKNRNSNPMFVGECEKLI</sequence>
<evidence type="ECO:0000313" key="5">
    <source>
        <dbReference type="Proteomes" id="UP000023152"/>
    </source>
</evidence>
<evidence type="ECO:0000313" key="4">
    <source>
        <dbReference type="EMBL" id="ETO00548.1"/>
    </source>
</evidence>